<dbReference type="Gene3D" id="3.90.1410.10">
    <property type="entry name" value="set domain protein methyltransferase, domain 1"/>
    <property type="match status" value="1"/>
</dbReference>
<dbReference type="InterPro" id="IPR046341">
    <property type="entry name" value="SET_dom_sf"/>
</dbReference>
<gene>
    <name evidence="1" type="ORF">UFOPK3495_01402</name>
    <name evidence="2" type="ORF">UFOPK4237_00460</name>
</gene>
<sequence length="348" mass="38166">MMRFIDSDDELVADLLASTLELISEAGGWVAPSTRLISRNGQLSIASHETAGSPLFHIPREAFIRVDEVTWGASDDRLEFLSVPETFGDIELEMLYLQVALHNQCQKLPWLTTTHPWLATDLPQNVIDAVRQVLPTFRQSAMSAIDALWANRCFKISIDSHLPIQRLLIPVVDLLDHHSQGATGVWTGSAFDVPASLPLGTHECFLNYGMDRDALEMAAVYGFVDHSSTIARSAALAVEVPSVGLVRVLSDGRDSTGTSLPPEISRTSEIITLSHWIFTGNESPADHQALVENAHLEQSQAIAVMDKIRAANIELLQGIIDACELHSVNEPLRILSEAARINILVLSE</sequence>
<name>A0A6J7GVB2_9ZZZZ</name>
<dbReference type="EMBL" id="CAFBPZ010000019">
    <property type="protein sequence ID" value="CAB5036379.1"/>
    <property type="molecule type" value="Genomic_DNA"/>
</dbReference>
<evidence type="ECO:0000313" key="2">
    <source>
        <dbReference type="EMBL" id="CAB5036379.1"/>
    </source>
</evidence>
<protein>
    <submittedName>
        <fullName evidence="1">Unannotated protein</fullName>
    </submittedName>
</protein>
<dbReference type="AlphaFoldDB" id="A0A6J7GVB2"/>
<organism evidence="1">
    <name type="scientific">freshwater metagenome</name>
    <dbReference type="NCBI Taxonomy" id="449393"/>
    <lineage>
        <taxon>unclassified sequences</taxon>
        <taxon>metagenomes</taxon>
        <taxon>ecological metagenomes</taxon>
    </lineage>
</organism>
<dbReference type="EMBL" id="CAFBMC010000095">
    <property type="protein sequence ID" value="CAB4908213.1"/>
    <property type="molecule type" value="Genomic_DNA"/>
</dbReference>
<accession>A0A6J7GVB2</accession>
<dbReference type="SUPFAM" id="SSF82199">
    <property type="entry name" value="SET domain"/>
    <property type="match status" value="1"/>
</dbReference>
<reference evidence="1" key="1">
    <citation type="submission" date="2020-05" db="EMBL/GenBank/DDBJ databases">
        <authorList>
            <person name="Chiriac C."/>
            <person name="Salcher M."/>
            <person name="Ghai R."/>
            <person name="Kavagutti S V."/>
        </authorList>
    </citation>
    <scope>NUCLEOTIDE SEQUENCE</scope>
</reference>
<evidence type="ECO:0000313" key="1">
    <source>
        <dbReference type="EMBL" id="CAB4908213.1"/>
    </source>
</evidence>
<proteinExistence type="predicted"/>